<gene>
    <name evidence="1" type="ORF">FBUS_08066</name>
</gene>
<protein>
    <submittedName>
        <fullName evidence="1">Uncharacterized protein</fullName>
    </submittedName>
</protein>
<keyword evidence="2" id="KW-1185">Reference proteome</keyword>
<proteinExistence type="predicted"/>
<evidence type="ECO:0000313" key="2">
    <source>
        <dbReference type="Proteomes" id="UP000728185"/>
    </source>
</evidence>
<name>A0A8E0S9H0_9TREM</name>
<dbReference type="Proteomes" id="UP000728185">
    <property type="component" value="Unassembled WGS sequence"/>
</dbReference>
<accession>A0A8E0S9H0</accession>
<comment type="caution">
    <text evidence="1">The sequence shown here is derived from an EMBL/GenBank/DDBJ whole genome shotgun (WGS) entry which is preliminary data.</text>
</comment>
<dbReference type="OrthoDB" id="18982at2759"/>
<dbReference type="EMBL" id="LUCM01000975">
    <property type="protein sequence ID" value="KAA0199696.1"/>
    <property type="molecule type" value="Genomic_DNA"/>
</dbReference>
<evidence type="ECO:0000313" key="1">
    <source>
        <dbReference type="EMBL" id="KAA0199696.1"/>
    </source>
</evidence>
<reference evidence="1" key="1">
    <citation type="submission" date="2019-05" db="EMBL/GenBank/DDBJ databases">
        <title>Annotation for the trematode Fasciolopsis buski.</title>
        <authorList>
            <person name="Choi Y.-J."/>
        </authorList>
    </citation>
    <scope>NUCLEOTIDE SEQUENCE</scope>
    <source>
        <strain evidence="1">HT</strain>
        <tissue evidence="1">Whole worm</tissue>
    </source>
</reference>
<dbReference type="AlphaFoldDB" id="A0A8E0S9H0"/>
<organism evidence="1 2">
    <name type="scientific">Fasciolopsis buskii</name>
    <dbReference type="NCBI Taxonomy" id="27845"/>
    <lineage>
        <taxon>Eukaryota</taxon>
        <taxon>Metazoa</taxon>
        <taxon>Spiralia</taxon>
        <taxon>Lophotrochozoa</taxon>
        <taxon>Platyhelminthes</taxon>
        <taxon>Trematoda</taxon>
        <taxon>Digenea</taxon>
        <taxon>Plagiorchiida</taxon>
        <taxon>Echinostomata</taxon>
        <taxon>Echinostomatoidea</taxon>
        <taxon>Fasciolidae</taxon>
        <taxon>Fasciolopsis</taxon>
    </lineage>
</organism>
<sequence>MVHCTSTLYPPTRDRQLPDHRPWAAASCWNQLKSQPSTVLSGSVEMACCRVDVDVSLTDRVHRITDAVTAASEAVSKLTVWSFSNSTRSSPEWRGTRTGGNDPGFCSGLLDGADERSRPWHKESQQVSDLRKTLWNTGTPIWFCPSDLSPLEFDSRNPEKQTQPNSVGLAWWRRNLRPEYLRIGLDKVSFRYSVGQKSDSDYAAKPFAFDSSSAAVRCQFDSPTPRLMSEAPQGENVKGLQESDVEPQIELSLRSVIEKLLANIKAFNVSSLHSLVLRLTPPGRTDLIEEPIDPRVNVDDYGPSEQVYTYSQQRQQRFEIGVDVANSANTSTGTTAVEWSLWKRTGPKQNLRTPFVIHRHFLQDAPKMHSKQVCETVTEVDDASLDNFVTFKITNSTNGRIACPPIFVH</sequence>